<keyword evidence="5" id="KW-1185">Reference proteome</keyword>
<feature type="transmembrane region" description="Helical" evidence="2">
    <location>
        <begin position="737"/>
        <end position="757"/>
    </location>
</feature>
<feature type="transmembrane region" description="Helical" evidence="2">
    <location>
        <begin position="878"/>
        <end position="899"/>
    </location>
</feature>
<protein>
    <recommendedName>
        <fullName evidence="3">DUF6534 domain-containing protein</fullName>
    </recommendedName>
</protein>
<dbReference type="Pfam" id="PF20152">
    <property type="entry name" value="DUF6534"/>
    <property type="match status" value="1"/>
</dbReference>
<feature type="compositionally biased region" description="Basic and acidic residues" evidence="1">
    <location>
        <begin position="1090"/>
        <end position="1107"/>
    </location>
</feature>
<dbReference type="EMBL" id="DF839781">
    <property type="protein sequence ID" value="GAT44517.1"/>
    <property type="molecule type" value="Genomic_DNA"/>
</dbReference>
<keyword evidence="2" id="KW-0472">Membrane</keyword>
<keyword evidence="2" id="KW-1133">Transmembrane helix</keyword>
<feature type="domain" description="DUF6534" evidence="3">
    <location>
        <begin position="884"/>
        <end position="970"/>
    </location>
</feature>
<dbReference type="Proteomes" id="UP000815677">
    <property type="component" value="Unassembled WGS sequence"/>
</dbReference>
<sequence>MVSECIEMPAAAVPDLWHRVLPWFLFLHEHWDDLCAADHTQPIIATDEVSAMFVDFFMSALRFKWDGEVGARIITRSTGFWSVLFTTWKSRLSTSSVLTKRHFFTVMAWFAYKLSSAPDSVLDEAIEAAGGSILDLTEIFQMLLQFADDDDRTSWHQTDANNVRSALQWLVTGLQTLYRPGSADGTCPALLERYAASPIRYLPSERGQQICLLRLGRHNGNFHRASHGTVLANRPGSASIGTASHCLAPGKDTTETLPIINWLFGTALPQFFPYAGFVRRLDKWLPTAKTHAPPASWTTFEGYATEARKLLDHSLSEPPLDLRSCDNLALYPATTTLTTDRVATSALCRARQRTGGLREYGPWVPRHPYLPRIATGVPGSGPVPSPSALILNKYRQEFKSISAQQIALLVAAGDADTLPVTLFDYSGWPPRVLVLSMTTLTNSMPEGHLEFKAALRALEARAGRSNGRIHLHMVQLWLQNQRSLMFVPFRCSSPMLNNKLRAEARDAAVLGRVSDEQIAAALSFDVSVLDDGLRCVGVIASPSQFCFRAASTSIDEALGATSRGAHAKSYLVLRVCFLPGYSASQSPPSASAPGPANKANRQSLALNQLRGAPQDALPVARARCLAPLAHDAYAPSPVRLDTPPPGRSRRATPAMASVDVGWTIGAFEIGTLISYIMFGVTTAQAYTYYTEESFDDDPWWMRVLIAFVWLVELTHVVCIGQVLYLFTVSYYDQPIRLVGAIPVGLALSIVLSGVITGVVQSFFAYRIFSLSLSTVATASTPFRPESSLRALGVRNSESAGSASAPPGRASLHPKSRRRRWLRRWHFRPIYLMRLVPPAIWLAEAVYVVFSLVATVISFPSHSPNIAFYLARYGWILRTAWIMNLIMDSTISASLVFVLLQNREKGMGRTTALVDQIVRWTIETGVLTSLFSILNLVVYDHEKPTFIWVSVQIIKTRLFSNSLLASLNSRKKLRAMDTAAVKTERIHGLTTGGTNTNMHITVGTIDFSRSHSPTSSRHGSFEGDVSRGMRVRDLERELRRGSVRSMGTQTDYDDAYSGEGGVLRRRKGNVVGVGVGVGMEEVPVGGVSGNLEEKVREDLEKDGRGGPT</sequence>
<dbReference type="InterPro" id="IPR045339">
    <property type="entry name" value="DUF6534"/>
</dbReference>
<feature type="transmembrane region" description="Helical" evidence="2">
    <location>
        <begin position="699"/>
        <end position="725"/>
    </location>
</feature>
<keyword evidence="2" id="KW-0812">Transmembrane</keyword>
<reference evidence="4" key="1">
    <citation type="submission" date="2014-09" db="EMBL/GenBank/DDBJ databases">
        <title>Genome sequence of the luminous mushroom Mycena chlorophos for searching fungal bioluminescence genes.</title>
        <authorList>
            <person name="Tanaka Y."/>
            <person name="Kasuga D."/>
            <person name="Oba Y."/>
            <person name="Hase S."/>
            <person name="Sato K."/>
            <person name="Oba Y."/>
            <person name="Sakakibara Y."/>
        </authorList>
    </citation>
    <scope>NUCLEOTIDE SEQUENCE</scope>
</reference>
<evidence type="ECO:0000256" key="2">
    <source>
        <dbReference type="SAM" id="Phobius"/>
    </source>
</evidence>
<organism evidence="4 5">
    <name type="scientific">Mycena chlorophos</name>
    <name type="common">Agaric fungus</name>
    <name type="synonym">Agaricus chlorophos</name>
    <dbReference type="NCBI Taxonomy" id="658473"/>
    <lineage>
        <taxon>Eukaryota</taxon>
        <taxon>Fungi</taxon>
        <taxon>Dikarya</taxon>
        <taxon>Basidiomycota</taxon>
        <taxon>Agaricomycotina</taxon>
        <taxon>Agaricomycetes</taxon>
        <taxon>Agaricomycetidae</taxon>
        <taxon>Agaricales</taxon>
        <taxon>Marasmiineae</taxon>
        <taxon>Mycenaceae</taxon>
        <taxon>Mycena</taxon>
    </lineage>
</organism>
<feature type="region of interest" description="Disordered" evidence="1">
    <location>
        <begin position="1087"/>
        <end position="1107"/>
    </location>
</feature>
<feature type="transmembrane region" description="Helical" evidence="2">
    <location>
        <begin position="830"/>
        <end position="858"/>
    </location>
</feature>
<name>A0ABQ0L0J2_MYCCL</name>
<dbReference type="PANTHER" id="PTHR40465:SF1">
    <property type="entry name" value="DUF6534 DOMAIN-CONTAINING PROTEIN"/>
    <property type="match status" value="1"/>
</dbReference>
<evidence type="ECO:0000259" key="3">
    <source>
        <dbReference type="Pfam" id="PF20152"/>
    </source>
</evidence>
<evidence type="ECO:0000313" key="5">
    <source>
        <dbReference type="Proteomes" id="UP000815677"/>
    </source>
</evidence>
<proteinExistence type="predicted"/>
<evidence type="ECO:0000256" key="1">
    <source>
        <dbReference type="SAM" id="MobiDB-lite"/>
    </source>
</evidence>
<accession>A0ABQ0L0J2</accession>
<dbReference type="PANTHER" id="PTHR40465">
    <property type="entry name" value="CHROMOSOME 1, WHOLE GENOME SHOTGUN SEQUENCE"/>
    <property type="match status" value="1"/>
</dbReference>
<gene>
    <name evidence="4" type="ORF">MCHLO_02133</name>
</gene>
<evidence type="ECO:0000313" key="4">
    <source>
        <dbReference type="EMBL" id="GAT44517.1"/>
    </source>
</evidence>